<accession>A0A2W1LDF3</accession>
<sequence>MKRYSIELFPALQAAEPDAGCCEDEASSECCEPSASGSSGAAEFTELKQRLKERYEQELHVHVYDYTLAMDRALARRKLKAIFRERGFSHLSVDDVMKLATPAAVVDGRLVSFASDITYERLEQALLQKLEENAV</sequence>
<dbReference type="RefSeq" id="WP_111145700.1">
    <property type="nucleotide sequence ID" value="NZ_QKRB01000036.1"/>
</dbReference>
<gene>
    <name evidence="1" type="ORF">DNH61_05670</name>
</gene>
<dbReference type="AlphaFoldDB" id="A0A2W1LDF3"/>
<keyword evidence="2" id="KW-1185">Reference proteome</keyword>
<proteinExistence type="predicted"/>
<protein>
    <submittedName>
        <fullName evidence="1">Uncharacterized protein</fullName>
    </submittedName>
</protein>
<dbReference type="Proteomes" id="UP000249522">
    <property type="component" value="Unassembled WGS sequence"/>
</dbReference>
<organism evidence="1 2">
    <name type="scientific">Paenibacillus sambharensis</name>
    <dbReference type="NCBI Taxonomy" id="1803190"/>
    <lineage>
        <taxon>Bacteria</taxon>
        <taxon>Bacillati</taxon>
        <taxon>Bacillota</taxon>
        <taxon>Bacilli</taxon>
        <taxon>Bacillales</taxon>
        <taxon>Paenibacillaceae</taxon>
        <taxon>Paenibacillus</taxon>
    </lineage>
</organism>
<name>A0A2W1LDF3_9BACL</name>
<comment type="caution">
    <text evidence="1">The sequence shown here is derived from an EMBL/GenBank/DDBJ whole genome shotgun (WGS) entry which is preliminary data.</text>
</comment>
<evidence type="ECO:0000313" key="1">
    <source>
        <dbReference type="EMBL" id="PZD96689.1"/>
    </source>
</evidence>
<reference evidence="1 2" key="1">
    <citation type="submission" date="2018-06" db="EMBL/GenBank/DDBJ databases">
        <title>Paenibacillus imtechensis sp. nov.</title>
        <authorList>
            <person name="Pinnaka A.K."/>
            <person name="Singh H."/>
            <person name="Kaur M."/>
        </authorList>
    </citation>
    <scope>NUCLEOTIDE SEQUENCE [LARGE SCALE GENOMIC DNA]</scope>
    <source>
        <strain evidence="1 2">SMB1</strain>
    </source>
</reference>
<dbReference type="EMBL" id="QKRB01000036">
    <property type="protein sequence ID" value="PZD96689.1"/>
    <property type="molecule type" value="Genomic_DNA"/>
</dbReference>
<evidence type="ECO:0000313" key="2">
    <source>
        <dbReference type="Proteomes" id="UP000249522"/>
    </source>
</evidence>
<dbReference type="OrthoDB" id="9882893at2"/>